<organism evidence="2 3">
    <name type="scientific">Striga asiatica</name>
    <name type="common">Asiatic witchweed</name>
    <name type="synonym">Buchnera asiatica</name>
    <dbReference type="NCBI Taxonomy" id="4170"/>
    <lineage>
        <taxon>Eukaryota</taxon>
        <taxon>Viridiplantae</taxon>
        <taxon>Streptophyta</taxon>
        <taxon>Embryophyta</taxon>
        <taxon>Tracheophyta</taxon>
        <taxon>Spermatophyta</taxon>
        <taxon>Magnoliopsida</taxon>
        <taxon>eudicotyledons</taxon>
        <taxon>Gunneridae</taxon>
        <taxon>Pentapetalae</taxon>
        <taxon>asterids</taxon>
        <taxon>lamiids</taxon>
        <taxon>Lamiales</taxon>
        <taxon>Orobanchaceae</taxon>
        <taxon>Buchnereae</taxon>
        <taxon>Striga</taxon>
    </lineage>
</organism>
<proteinExistence type="predicted"/>
<reference evidence="3" key="1">
    <citation type="journal article" date="2019" name="Curr. Biol.">
        <title>Genome Sequence of Striga asiatica Provides Insight into the Evolution of Plant Parasitism.</title>
        <authorList>
            <person name="Yoshida S."/>
            <person name="Kim S."/>
            <person name="Wafula E.K."/>
            <person name="Tanskanen J."/>
            <person name="Kim Y.M."/>
            <person name="Honaas L."/>
            <person name="Yang Z."/>
            <person name="Spallek T."/>
            <person name="Conn C.E."/>
            <person name="Ichihashi Y."/>
            <person name="Cheong K."/>
            <person name="Cui S."/>
            <person name="Der J.P."/>
            <person name="Gundlach H."/>
            <person name="Jiao Y."/>
            <person name="Hori C."/>
            <person name="Ishida J.K."/>
            <person name="Kasahara H."/>
            <person name="Kiba T."/>
            <person name="Kim M.S."/>
            <person name="Koo N."/>
            <person name="Laohavisit A."/>
            <person name="Lee Y.H."/>
            <person name="Lumba S."/>
            <person name="McCourt P."/>
            <person name="Mortimer J.C."/>
            <person name="Mutuku J.M."/>
            <person name="Nomura T."/>
            <person name="Sasaki-Sekimoto Y."/>
            <person name="Seto Y."/>
            <person name="Wang Y."/>
            <person name="Wakatake T."/>
            <person name="Sakakibara H."/>
            <person name="Demura T."/>
            <person name="Yamaguchi S."/>
            <person name="Yoneyama K."/>
            <person name="Manabe R.I."/>
            <person name="Nelson D.C."/>
            <person name="Schulman A.H."/>
            <person name="Timko M.P."/>
            <person name="dePamphilis C.W."/>
            <person name="Choi D."/>
            <person name="Shirasu K."/>
        </authorList>
    </citation>
    <scope>NUCLEOTIDE SEQUENCE [LARGE SCALE GENOMIC DNA]</scope>
    <source>
        <strain evidence="3">cv. UVA1</strain>
    </source>
</reference>
<comment type="caution">
    <text evidence="2">The sequence shown here is derived from an EMBL/GenBank/DDBJ whole genome shotgun (WGS) entry which is preliminary data.</text>
</comment>
<evidence type="ECO:0000256" key="1">
    <source>
        <dbReference type="SAM" id="MobiDB-lite"/>
    </source>
</evidence>
<feature type="region of interest" description="Disordered" evidence="1">
    <location>
        <begin position="1"/>
        <end position="124"/>
    </location>
</feature>
<protein>
    <submittedName>
        <fullName evidence="2">E3 ubiquitin-protein ligase RNF25</fullName>
    </submittedName>
</protein>
<gene>
    <name evidence="2" type="ORF">STAS_13682</name>
</gene>
<dbReference type="AlphaFoldDB" id="A0A5A7PX61"/>
<feature type="compositionally biased region" description="Basic residues" evidence="1">
    <location>
        <begin position="101"/>
        <end position="112"/>
    </location>
</feature>
<feature type="compositionally biased region" description="Basic residues" evidence="1">
    <location>
        <begin position="77"/>
        <end position="87"/>
    </location>
</feature>
<accession>A0A5A7PX61</accession>
<feature type="compositionally biased region" description="Pro residues" evidence="1">
    <location>
        <begin position="25"/>
        <end position="36"/>
    </location>
</feature>
<dbReference type="Proteomes" id="UP000325081">
    <property type="component" value="Unassembled WGS sequence"/>
</dbReference>
<keyword evidence="3" id="KW-1185">Reference proteome</keyword>
<evidence type="ECO:0000313" key="2">
    <source>
        <dbReference type="EMBL" id="GER37276.1"/>
    </source>
</evidence>
<sequence length="124" mass="14004">MVPPEMTAESGDRVVGGGVRTLISYPPPIQSPPPSPIDTSDEPNKPSSAHPEINKPSSAADGYLRRTQQPILPPSKAHLRRRRRRRPTSSFQTIPAARTAYRLHFRKRRRRPNIVPNKPSSHYR</sequence>
<evidence type="ECO:0000313" key="3">
    <source>
        <dbReference type="Proteomes" id="UP000325081"/>
    </source>
</evidence>
<dbReference type="EMBL" id="BKCP01005317">
    <property type="protein sequence ID" value="GER37276.1"/>
    <property type="molecule type" value="Genomic_DNA"/>
</dbReference>
<name>A0A5A7PX61_STRAF</name>